<dbReference type="RefSeq" id="WP_257498104.1">
    <property type="nucleotide sequence ID" value="NZ_CP102382.1"/>
</dbReference>
<protein>
    <submittedName>
        <fullName evidence="1">Uncharacterized protein</fullName>
    </submittedName>
</protein>
<name>A0ABY5NNQ8_9FLAO</name>
<keyword evidence="2" id="KW-1185">Reference proteome</keyword>
<evidence type="ECO:0000313" key="1">
    <source>
        <dbReference type="EMBL" id="UUV20199.1"/>
    </source>
</evidence>
<gene>
    <name evidence="1" type="ORF">NPX36_07430</name>
</gene>
<evidence type="ECO:0000313" key="2">
    <source>
        <dbReference type="Proteomes" id="UP001317001"/>
    </source>
</evidence>
<dbReference type="EMBL" id="CP102382">
    <property type="protein sequence ID" value="UUV20199.1"/>
    <property type="molecule type" value="Genomic_DNA"/>
</dbReference>
<accession>A0ABY5NNQ8</accession>
<sequence>MFWFFKSAIEKDLIQLGFGELVRQYKQKLKNKEFTKQQFHAALKELHNKHQSKLSNIKNVNVATRQTFDDDEILVPLNLQNIQQEFIDYDYLYSTLLFEFNNNNRIHTKALQQLDKLLHENYPDAVIEPADKEKVNQLSLKELINDATLPFSQTHKNYLKAVFHQLKMHH</sequence>
<dbReference type="Proteomes" id="UP001317001">
    <property type="component" value="Chromosome"/>
</dbReference>
<proteinExistence type="predicted"/>
<organism evidence="1 2">
    <name type="scientific">Paenimyroides aestuarii</name>
    <dbReference type="NCBI Taxonomy" id="2968490"/>
    <lineage>
        <taxon>Bacteria</taxon>
        <taxon>Pseudomonadati</taxon>
        <taxon>Bacteroidota</taxon>
        <taxon>Flavobacteriia</taxon>
        <taxon>Flavobacteriales</taxon>
        <taxon>Flavobacteriaceae</taxon>
        <taxon>Paenimyroides</taxon>
    </lineage>
</organism>
<reference evidence="1 2" key="1">
    <citation type="submission" date="2022-08" db="EMBL/GenBank/DDBJ databases">
        <title>Myroides zhujiangensis sp. nov., a novel bacterium isolated from sediment in the Pearl River Estuary.</title>
        <authorList>
            <person name="Cui L."/>
        </authorList>
    </citation>
    <scope>NUCLEOTIDE SEQUENCE [LARGE SCALE GENOMIC DNA]</scope>
    <source>
        <strain evidence="1 2">SCSIO 72103</strain>
    </source>
</reference>